<dbReference type="Proteomes" id="UP000257109">
    <property type="component" value="Unassembled WGS sequence"/>
</dbReference>
<sequence>MESSKGFTCQFEPMVQIERPQMLSASKGPKCVKMVLHVQRLLRGPHTYYKIRLEDNLLSIMHEHKPISNPIMGHSAIILPRPSKENMCSIHGILPHIFFLSYLCKALPLRIFVFYARILSIPLFMPFSTRTFHRLIRSCRNSEVANNSQNSSFVTSDSTIVKSDNGCIRYPKSEQAQSYELQFELIHLLPEFHGLACEDPQKHHKEFHNARNLISNMQFGVRGSIVSRVVNEIIGQHHISSLVRVCDICASVEHPTDACSTLQEIEPNNAEVVSSISSPMISTQTRDMVLTLCKMYLRITKDSNHHLHLDNDSLCNLYNIFQQKCECNNSGLANTDWIISHRYESTTVQSLHKFDLEIDMTLYRLRKARSIDVGGSSSFISIPDFVTNNCTTNHSDFSESNSFDSKPIISNNKSHELEQMENNNRMLKELATSDYLQLEPAQSYELKSGLIHLLPKFHGLVVEDPHKHLKEFHGISEDYIKMKAFPFSLDGATKD</sequence>
<organism evidence="1 2">
    <name type="scientific">Mucuna pruriens</name>
    <name type="common">Velvet bean</name>
    <name type="synonym">Dolichos pruriens</name>
    <dbReference type="NCBI Taxonomy" id="157652"/>
    <lineage>
        <taxon>Eukaryota</taxon>
        <taxon>Viridiplantae</taxon>
        <taxon>Streptophyta</taxon>
        <taxon>Embryophyta</taxon>
        <taxon>Tracheophyta</taxon>
        <taxon>Spermatophyta</taxon>
        <taxon>Magnoliopsida</taxon>
        <taxon>eudicotyledons</taxon>
        <taxon>Gunneridae</taxon>
        <taxon>Pentapetalae</taxon>
        <taxon>rosids</taxon>
        <taxon>fabids</taxon>
        <taxon>Fabales</taxon>
        <taxon>Fabaceae</taxon>
        <taxon>Papilionoideae</taxon>
        <taxon>50 kb inversion clade</taxon>
        <taxon>NPAAA clade</taxon>
        <taxon>indigoferoid/millettioid clade</taxon>
        <taxon>Phaseoleae</taxon>
        <taxon>Mucuna</taxon>
    </lineage>
</organism>
<gene>
    <name evidence="1" type="ORF">CR513_23018</name>
</gene>
<name>A0A371GVP8_MUCPR</name>
<dbReference type="EMBL" id="QJKJ01004335">
    <property type="protein sequence ID" value="RDX94579.1"/>
    <property type="molecule type" value="Genomic_DNA"/>
</dbReference>
<reference evidence="1" key="1">
    <citation type="submission" date="2018-05" db="EMBL/GenBank/DDBJ databases">
        <title>Draft genome of Mucuna pruriens seed.</title>
        <authorList>
            <person name="Nnadi N.E."/>
            <person name="Vos R."/>
            <person name="Hasami M.H."/>
            <person name="Devisetty U.K."/>
            <person name="Aguiy J.C."/>
        </authorList>
    </citation>
    <scope>NUCLEOTIDE SEQUENCE [LARGE SCALE GENOMIC DNA]</scope>
    <source>
        <strain evidence="1">JCA_2017</strain>
    </source>
</reference>
<evidence type="ECO:0000313" key="2">
    <source>
        <dbReference type="Proteomes" id="UP000257109"/>
    </source>
</evidence>
<dbReference type="AlphaFoldDB" id="A0A371GVP8"/>
<keyword evidence="2" id="KW-1185">Reference proteome</keyword>
<protein>
    <submittedName>
        <fullName evidence="1">Uncharacterized protein</fullName>
    </submittedName>
</protein>
<evidence type="ECO:0000313" key="1">
    <source>
        <dbReference type="EMBL" id="RDX94579.1"/>
    </source>
</evidence>
<accession>A0A371GVP8</accession>
<comment type="caution">
    <text evidence="1">The sequence shown here is derived from an EMBL/GenBank/DDBJ whole genome shotgun (WGS) entry which is preliminary data.</text>
</comment>
<proteinExistence type="predicted"/>
<feature type="non-terminal residue" evidence="1">
    <location>
        <position position="1"/>
    </location>
</feature>